<organism evidence="1 2">
    <name type="scientific">Acinetobacter radioresistens</name>
    <dbReference type="NCBI Taxonomy" id="40216"/>
    <lineage>
        <taxon>Bacteria</taxon>
        <taxon>Pseudomonadati</taxon>
        <taxon>Pseudomonadota</taxon>
        <taxon>Gammaproteobacteria</taxon>
        <taxon>Moraxellales</taxon>
        <taxon>Moraxellaceae</taxon>
        <taxon>Acinetobacter</taxon>
    </lineage>
</organism>
<dbReference type="Proteomes" id="UP000262257">
    <property type="component" value="Unassembled WGS sequence"/>
</dbReference>
<protein>
    <submittedName>
        <fullName evidence="1">Uncharacterized protein</fullName>
    </submittedName>
</protein>
<proteinExistence type="predicted"/>
<dbReference type="AlphaFoldDB" id="A0A3D3FXQ3"/>
<reference evidence="1 2" key="1">
    <citation type="journal article" date="2018" name="Nat. Biotechnol.">
        <title>A standardized bacterial taxonomy based on genome phylogeny substantially revises the tree of life.</title>
        <authorList>
            <person name="Parks D.H."/>
            <person name="Chuvochina M."/>
            <person name="Waite D.W."/>
            <person name="Rinke C."/>
            <person name="Skarshewski A."/>
            <person name="Chaumeil P.A."/>
            <person name="Hugenholtz P."/>
        </authorList>
    </citation>
    <scope>NUCLEOTIDE SEQUENCE [LARGE SCALE GENOMIC DNA]</scope>
    <source>
        <strain evidence="1">UBA10045</strain>
    </source>
</reference>
<name>A0A3D3FXQ3_ACIRA</name>
<comment type="caution">
    <text evidence="1">The sequence shown here is derived from an EMBL/GenBank/DDBJ whole genome shotgun (WGS) entry which is preliminary data.</text>
</comment>
<sequence>MFELIKKWLKRPIVINFTVEPLSPDAAINVLRTERPITPEIAKAIKKQWAEFCESKAVVLCPGVALEQLTDEQLKDIGLIRADFGNDQGKWTLNNSERVISANTNVDLEKYLKDSASRRR</sequence>
<evidence type="ECO:0000313" key="2">
    <source>
        <dbReference type="Proteomes" id="UP000262257"/>
    </source>
</evidence>
<dbReference type="EMBL" id="DPXL01000028">
    <property type="protein sequence ID" value="HCM30580.1"/>
    <property type="molecule type" value="Genomic_DNA"/>
</dbReference>
<accession>A0A3D3FXQ3</accession>
<evidence type="ECO:0000313" key="1">
    <source>
        <dbReference type="EMBL" id="HCM30580.1"/>
    </source>
</evidence>
<gene>
    <name evidence="1" type="ORF">DIC32_02060</name>
</gene>